<keyword evidence="3" id="KW-1185">Reference proteome</keyword>
<organism evidence="2 3">
    <name type="scientific">Phaseolus vulgaris</name>
    <name type="common">Kidney bean</name>
    <name type="synonym">French bean</name>
    <dbReference type="NCBI Taxonomy" id="3885"/>
    <lineage>
        <taxon>Eukaryota</taxon>
        <taxon>Viridiplantae</taxon>
        <taxon>Streptophyta</taxon>
        <taxon>Embryophyta</taxon>
        <taxon>Tracheophyta</taxon>
        <taxon>Spermatophyta</taxon>
        <taxon>Magnoliopsida</taxon>
        <taxon>eudicotyledons</taxon>
        <taxon>Gunneridae</taxon>
        <taxon>Pentapetalae</taxon>
        <taxon>rosids</taxon>
        <taxon>fabids</taxon>
        <taxon>Fabales</taxon>
        <taxon>Fabaceae</taxon>
        <taxon>Papilionoideae</taxon>
        <taxon>50 kb inversion clade</taxon>
        <taxon>NPAAA clade</taxon>
        <taxon>indigoferoid/millettioid clade</taxon>
        <taxon>Phaseoleae</taxon>
        <taxon>Phaseolus</taxon>
    </lineage>
</organism>
<dbReference type="SMR" id="V7B2W4"/>
<reference evidence="3" key="1">
    <citation type="journal article" date="2014" name="Nat. Genet.">
        <title>A reference genome for common bean and genome-wide analysis of dual domestications.</title>
        <authorList>
            <person name="Schmutz J."/>
            <person name="McClean P.E."/>
            <person name="Mamidi S."/>
            <person name="Wu G.A."/>
            <person name="Cannon S.B."/>
            <person name="Grimwood J."/>
            <person name="Jenkins J."/>
            <person name="Shu S."/>
            <person name="Song Q."/>
            <person name="Chavarro C."/>
            <person name="Torres-Torres M."/>
            <person name="Geffroy V."/>
            <person name="Moghaddam S.M."/>
            <person name="Gao D."/>
            <person name="Abernathy B."/>
            <person name="Barry K."/>
            <person name="Blair M."/>
            <person name="Brick M.A."/>
            <person name="Chovatia M."/>
            <person name="Gepts P."/>
            <person name="Goodstein D.M."/>
            <person name="Gonzales M."/>
            <person name="Hellsten U."/>
            <person name="Hyten D.L."/>
            <person name="Jia G."/>
            <person name="Kelly J.D."/>
            <person name="Kudrna D."/>
            <person name="Lee R."/>
            <person name="Richard M.M."/>
            <person name="Miklas P.N."/>
            <person name="Osorno J.M."/>
            <person name="Rodrigues J."/>
            <person name="Thareau V."/>
            <person name="Urrea C.A."/>
            <person name="Wang M."/>
            <person name="Yu Y."/>
            <person name="Zhang M."/>
            <person name="Wing R.A."/>
            <person name="Cregan P.B."/>
            <person name="Rokhsar D.S."/>
            <person name="Jackson S.A."/>
        </authorList>
    </citation>
    <scope>NUCLEOTIDE SEQUENCE [LARGE SCALE GENOMIC DNA]</scope>
    <source>
        <strain evidence="3">cv. G19833</strain>
    </source>
</reference>
<dbReference type="eggNOG" id="ENOG502QUU9">
    <property type="taxonomic scope" value="Eukaryota"/>
</dbReference>
<proteinExistence type="inferred from homology"/>
<dbReference type="SUPFAM" id="SSF54518">
    <property type="entry name" value="Tubby C-terminal domain-like"/>
    <property type="match status" value="1"/>
</dbReference>
<evidence type="ECO:0000313" key="3">
    <source>
        <dbReference type="Proteomes" id="UP000000226"/>
    </source>
</evidence>
<dbReference type="PANTHER" id="PTHR31087:SF58">
    <property type="entry name" value="OS07G0230700 PROTEIN"/>
    <property type="match status" value="1"/>
</dbReference>
<evidence type="ECO:0000313" key="2">
    <source>
        <dbReference type="EMBL" id="ESW12149.1"/>
    </source>
</evidence>
<name>V7B2W4_PHAVU</name>
<dbReference type="STRING" id="3885.V7B2W4"/>
<dbReference type="InterPro" id="IPR007612">
    <property type="entry name" value="LOR"/>
</dbReference>
<sequence length="234" mass="26581">MDTIHCNNSVNISQWFRRLLHQSYTAQNTVSPSPMENPFQVINSSYCAPYTINLQINTEKGATYDANGRLRFYIKRPLLTVHDRRVLYDDAGKPILTLYKKIMTMHRRCQVFRGQSSDSSELLFSVKKSEILQSGVIKLDVFLANNKKESVRDFRVNISSDKSSCTVFAGESPTVVATMKNNDGFNVLVNPYVDYAFIVTLLMIINDIKFYYNEVLNLTTKITPLLVSSIIGAP</sequence>
<accession>V7B2W4</accession>
<dbReference type="Pfam" id="PF04525">
    <property type="entry name" value="LOR"/>
    <property type="match status" value="1"/>
</dbReference>
<dbReference type="AlphaFoldDB" id="V7B2W4"/>
<dbReference type="OrthoDB" id="1416252at2759"/>
<protein>
    <recommendedName>
        <fullName evidence="4">Protein LURP-one-related 15</fullName>
    </recommendedName>
</protein>
<evidence type="ECO:0008006" key="4">
    <source>
        <dbReference type="Google" id="ProtNLM"/>
    </source>
</evidence>
<gene>
    <name evidence="2" type="ORF">PHAVU_008G088500g</name>
</gene>
<dbReference type="InterPro" id="IPR038595">
    <property type="entry name" value="LOR_sf"/>
</dbReference>
<comment type="similarity">
    <text evidence="1">Belongs to the LOR family.</text>
</comment>
<dbReference type="PANTHER" id="PTHR31087">
    <property type="match status" value="1"/>
</dbReference>
<dbReference type="Gene3D" id="2.40.160.200">
    <property type="entry name" value="LURP1-related"/>
    <property type="match status" value="1"/>
</dbReference>
<dbReference type="InterPro" id="IPR025659">
    <property type="entry name" value="Tubby-like_C"/>
</dbReference>
<dbReference type="OMA" id="YCAPYTI"/>
<evidence type="ECO:0000256" key="1">
    <source>
        <dbReference type="ARBA" id="ARBA00005437"/>
    </source>
</evidence>
<dbReference type="Gramene" id="ESW12149">
    <property type="protein sequence ID" value="ESW12149"/>
    <property type="gene ID" value="PHAVU_008G088500g"/>
</dbReference>
<dbReference type="Proteomes" id="UP000000226">
    <property type="component" value="Chromosome 8"/>
</dbReference>
<dbReference type="EMBL" id="CM002295">
    <property type="protein sequence ID" value="ESW12149.1"/>
    <property type="molecule type" value="Genomic_DNA"/>
</dbReference>